<dbReference type="RefSeq" id="WP_210971988.1">
    <property type="nucleotide sequence ID" value="NZ_JAGPXE010000010.1"/>
</dbReference>
<dbReference type="EMBL" id="JAGPXE010000010">
    <property type="protein sequence ID" value="MBQ0926874.1"/>
    <property type="molecule type" value="Genomic_DNA"/>
</dbReference>
<reference evidence="3 4" key="1">
    <citation type="submission" date="2021-04" db="EMBL/GenBank/DDBJ databases">
        <title>Whole-genome sequencing of Saccharopolyspora endophytica KCTC 19397.</title>
        <authorList>
            <person name="Ay H."/>
            <person name="Saygin H."/>
            <person name="Sahin N."/>
        </authorList>
    </citation>
    <scope>NUCLEOTIDE SEQUENCE [LARGE SCALE GENOMIC DNA]</scope>
    <source>
        <strain evidence="3 4">KCTC 19397</strain>
    </source>
</reference>
<dbReference type="SUPFAM" id="SSF51430">
    <property type="entry name" value="NAD(P)-linked oxidoreductase"/>
    <property type="match status" value="1"/>
</dbReference>
<evidence type="ECO:0000313" key="3">
    <source>
        <dbReference type="EMBL" id="MBQ0926874.1"/>
    </source>
</evidence>
<name>A0ABS5DKQ2_9PSEU</name>
<evidence type="ECO:0000256" key="1">
    <source>
        <dbReference type="ARBA" id="ARBA00023002"/>
    </source>
</evidence>
<comment type="caution">
    <text evidence="3">The sequence shown here is derived from an EMBL/GenBank/DDBJ whole genome shotgun (WGS) entry which is preliminary data.</text>
</comment>
<dbReference type="PANTHER" id="PTHR43625:SF40">
    <property type="entry name" value="ALDO-KETO REDUCTASE YAKC [NADP(+)]"/>
    <property type="match status" value="1"/>
</dbReference>
<proteinExistence type="predicted"/>
<feature type="domain" description="NADP-dependent oxidoreductase" evidence="2">
    <location>
        <begin position="17"/>
        <end position="293"/>
    </location>
</feature>
<dbReference type="InterPro" id="IPR050791">
    <property type="entry name" value="Aldo-Keto_reductase"/>
</dbReference>
<keyword evidence="4" id="KW-1185">Reference proteome</keyword>
<dbReference type="CDD" id="cd19088">
    <property type="entry name" value="AKR_AKR13B1"/>
    <property type="match status" value="1"/>
</dbReference>
<keyword evidence="1" id="KW-0560">Oxidoreductase</keyword>
<dbReference type="InterPro" id="IPR036812">
    <property type="entry name" value="NAD(P)_OxRdtase_dom_sf"/>
</dbReference>
<dbReference type="PRINTS" id="PR00069">
    <property type="entry name" value="ALDKETRDTASE"/>
</dbReference>
<dbReference type="PANTHER" id="PTHR43625">
    <property type="entry name" value="AFLATOXIN B1 ALDEHYDE REDUCTASE"/>
    <property type="match status" value="1"/>
</dbReference>
<sequence length="295" mass="30626">MTTSTTAVLAGRPVARVGYGAMQLPGRDRDAAIAVLRRAVEAGVNHIDTAHFYGPGEANALIREALHPYPDGLVLVSKVGAEHAPETEIGLALAQRPEQLRAGVEANLAQLGVEQIPVVNLRRTDAPPGVVAEGDQLVDLDDQLAELSALREEGKIGAIGLSAVSPDKLEQALPVGVACVQNAHSVLDRRAEPVLEICREHGIPWVPFFPLGSAFPAGSAFPGTSKVTDHPVVVGIAAALGATPAQVGLAWELAHYDNTLLIPGTADPAHLDANIASGEVRLSAEAQSELDALAG</sequence>
<evidence type="ECO:0000313" key="4">
    <source>
        <dbReference type="Proteomes" id="UP000674084"/>
    </source>
</evidence>
<protein>
    <submittedName>
        <fullName evidence="3">Aldo/keto reductase</fullName>
    </submittedName>
</protein>
<gene>
    <name evidence="3" type="ORF">KBO27_23245</name>
</gene>
<dbReference type="InterPro" id="IPR023210">
    <property type="entry name" value="NADP_OxRdtase_dom"/>
</dbReference>
<evidence type="ECO:0000259" key="2">
    <source>
        <dbReference type="Pfam" id="PF00248"/>
    </source>
</evidence>
<organism evidence="3 4">
    <name type="scientific">Saccharopolyspora endophytica</name>
    <dbReference type="NCBI Taxonomy" id="543886"/>
    <lineage>
        <taxon>Bacteria</taxon>
        <taxon>Bacillati</taxon>
        <taxon>Actinomycetota</taxon>
        <taxon>Actinomycetes</taxon>
        <taxon>Pseudonocardiales</taxon>
        <taxon>Pseudonocardiaceae</taxon>
        <taxon>Saccharopolyspora</taxon>
    </lineage>
</organism>
<dbReference type="Pfam" id="PF00248">
    <property type="entry name" value="Aldo_ket_red"/>
    <property type="match status" value="1"/>
</dbReference>
<accession>A0ABS5DKQ2</accession>
<dbReference type="Proteomes" id="UP000674084">
    <property type="component" value="Unassembled WGS sequence"/>
</dbReference>
<dbReference type="InterPro" id="IPR020471">
    <property type="entry name" value="AKR"/>
</dbReference>
<dbReference type="Gene3D" id="3.20.20.100">
    <property type="entry name" value="NADP-dependent oxidoreductase domain"/>
    <property type="match status" value="1"/>
</dbReference>